<dbReference type="AlphaFoldDB" id="A0A1I5KJM3"/>
<accession>A0A1I5KJM3</accession>
<feature type="domain" description="Cell wall hydrolase SleB" evidence="2">
    <location>
        <begin position="109"/>
        <end position="218"/>
    </location>
</feature>
<name>A0A1I5KJM3_9RHOB</name>
<evidence type="ECO:0000313" key="3">
    <source>
        <dbReference type="EMBL" id="SFO85269.1"/>
    </source>
</evidence>
<feature type="chain" id="PRO_5011728129" evidence="1">
    <location>
        <begin position="25"/>
        <end position="221"/>
    </location>
</feature>
<dbReference type="Gene3D" id="1.10.10.2520">
    <property type="entry name" value="Cell wall hydrolase SleB, domain 1"/>
    <property type="match status" value="1"/>
</dbReference>
<keyword evidence="4" id="KW-1185">Reference proteome</keyword>
<dbReference type="InterPro" id="IPR042047">
    <property type="entry name" value="SleB_dom1"/>
</dbReference>
<dbReference type="Proteomes" id="UP000199356">
    <property type="component" value="Unassembled WGS sequence"/>
</dbReference>
<dbReference type="RefSeq" id="WP_245759136.1">
    <property type="nucleotide sequence ID" value="NZ_FOXA01000001.1"/>
</dbReference>
<evidence type="ECO:0000256" key="1">
    <source>
        <dbReference type="SAM" id="SignalP"/>
    </source>
</evidence>
<reference evidence="3 4" key="1">
    <citation type="submission" date="2016-10" db="EMBL/GenBank/DDBJ databases">
        <authorList>
            <person name="de Groot N.N."/>
        </authorList>
    </citation>
    <scope>NUCLEOTIDE SEQUENCE [LARGE SCALE GENOMIC DNA]</scope>
    <source>
        <strain evidence="3 4">DSM 19547</strain>
    </source>
</reference>
<dbReference type="Pfam" id="PF07486">
    <property type="entry name" value="Hydrolase_2"/>
    <property type="match status" value="1"/>
</dbReference>
<dbReference type="GO" id="GO:0016787">
    <property type="term" value="F:hydrolase activity"/>
    <property type="evidence" value="ECO:0007669"/>
    <property type="project" value="UniProtKB-KW"/>
</dbReference>
<dbReference type="EMBL" id="FOXA01000001">
    <property type="protein sequence ID" value="SFO85269.1"/>
    <property type="molecule type" value="Genomic_DNA"/>
</dbReference>
<keyword evidence="3" id="KW-0378">Hydrolase</keyword>
<evidence type="ECO:0000259" key="2">
    <source>
        <dbReference type="Pfam" id="PF07486"/>
    </source>
</evidence>
<proteinExistence type="predicted"/>
<organism evidence="3 4">
    <name type="scientific">Tranquillimonas alkanivorans</name>
    <dbReference type="NCBI Taxonomy" id="441119"/>
    <lineage>
        <taxon>Bacteria</taxon>
        <taxon>Pseudomonadati</taxon>
        <taxon>Pseudomonadota</taxon>
        <taxon>Alphaproteobacteria</taxon>
        <taxon>Rhodobacterales</taxon>
        <taxon>Roseobacteraceae</taxon>
        <taxon>Tranquillimonas</taxon>
    </lineage>
</organism>
<sequence>MHILRTVFAALTCAALGLAAPAAADVVMSTSNDPTVQIDRNLDRLLGGSRQDLRPERAANALQSMIGPRPTIGPDEVDYSRAFLVDLPAAEGGEDWECLTEALYFEARGESVRGMFAVAEVILNRVDSAEFPTSVCGVVKQGTGKKYQCQFTYTCDGLAEVVREKKAWTRVGKIAKLMLDGAPRALTDGATYYHTKAVNPRWARVFDRTATIGAHHFYRAG</sequence>
<feature type="signal peptide" evidence="1">
    <location>
        <begin position="1"/>
        <end position="24"/>
    </location>
</feature>
<protein>
    <submittedName>
        <fullName evidence="3">Cell wall hydrolase CwlJ, involved in spore germination</fullName>
    </submittedName>
</protein>
<gene>
    <name evidence="3" type="ORF">SAMN04488047_101154</name>
</gene>
<evidence type="ECO:0000313" key="4">
    <source>
        <dbReference type="Proteomes" id="UP000199356"/>
    </source>
</evidence>
<dbReference type="InterPro" id="IPR011105">
    <property type="entry name" value="Cell_wall_hydrolase_SleB"/>
</dbReference>
<keyword evidence="1" id="KW-0732">Signal</keyword>
<dbReference type="STRING" id="441119.SAMN04488047_101154"/>